<dbReference type="PANTHER" id="PTHR46796:SF15">
    <property type="entry name" value="BLL1074 PROTEIN"/>
    <property type="match status" value="1"/>
</dbReference>
<reference evidence="5 6" key="1">
    <citation type="journal article" date="2019" name="Int. J. Syst. Evol. Microbiol.">
        <title>The Global Catalogue of Microorganisms (GCM) 10K type strain sequencing project: providing services to taxonomists for standard genome sequencing and annotation.</title>
        <authorList>
            <consortium name="The Broad Institute Genomics Platform"/>
            <consortium name="The Broad Institute Genome Sequencing Center for Infectious Disease"/>
            <person name="Wu L."/>
            <person name="Ma J."/>
        </authorList>
    </citation>
    <scope>NUCLEOTIDE SEQUENCE [LARGE SCALE GENOMIC DNA]</scope>
    <source>
        <strain evidence="5 6">JCM 4788</strain>
    </source>
</reference>
<dbReference type="InterPro" id="IPR018060">
    <property type="entry name" value="HTH_AraC"/>
</dbReference>
<feature type="domain" description="HTH araC/xylS-type" evidence="4">
    <location>
        <begin position="195"/>
        <end position="284"/>
    </location>
</feature>
<dbReference type="Proteomes" id="UP001500879">
    <property type="component" value="Unassembled WGS sequence"/>
</dbReference>
<evidence type="ECO:0000256" key="1">
    <source>
        <dbReference type="ARBA" id="ARBA00023015"/>
    </source>
</evidence>
<evidence type="ECO:0000256" key="3">
    <source>
        <dbReference type="ARBA" id="ARBA00023163"/>
    </source>
</evidence>
<dbReference type="InterPro" id="IPR009057">
    <property type="entry name" value="Homeodomain-like_sf"/>
</dbReference>
<organism evidence="5 6">
    <name type="scientific">Streptomyces luteireticuli</name>
    <dbReference type="NCBI Taxonomy" id="173858"/>
    <lineage>
        <taxon>Bacteria</taxon>
        <taxon>Bacillati</taxon>
        <taxon>Actinomycetota</taxon>
        <taxon>Actinomycetes</taxon>
        <taxon>Kitasatosporales</taxon>
        <taxon>Streptomycetaceae</taxon>
        <taxon>Streptomyces</taxon>
    </lineage>
</organism>
<evidence type="ECO:0000313" key="6">
    <source>
        <dbReference type="Proteomes" id="UP001500879"/>
    </source>
</evidence>
<keyword evidence="1" id="KW-0805">Transcription regulation</keyword>
<evidence type="ECO:0000313" key="5">
    <source>
        <dbReference type="EMBL" id="GAA0403024.1"/>
    </source>
</evidence>
<protein>
    <submittedName>
        <fullName evidence="5">Helix-turn-helix domain-containing protein</fullName>
    </submittedName>
</protein>
<keyword evidence="2" id="KW-0238">DNA-binding</keyword>
<dbReference type="Gene3D" id="1.10.10.60">
    <property type="entry name" value="Homeodomain-like"/>
    <property type="match status" value="1"/>
</dbReference>
<sequence>MFRATGGSGVDGQVSVSSVRKAGSGELAFCAPHPRLAGLVLEYTGQDWTLARPLVRRVMALETVLCVIDFEPHVRRVGADSRAPEWCSVGSPVTGPRDRPMAIEQVGRMYGLTVRLTAPGARALFGLPLGEIAHACVGLTDLLGACARRLAERLADAPDWTARFRLLDEFLIARIGAGPELPVPVRRAWQRLTALSGDVRIGALAEEVGWSRQHLNARFRQEIGLSPKTVARIARLQRAMFLMCGTGLSSWAEAATASGYADQPHFNRDFRMLAGCTPTSFRALTAEWTGSWESDRPRTSVHPGQLIGAPWWQREAPFRGW</sequence>
<keyword evidence="3" id="KW-0804">Transcription</keyword>
<evidence type="ECO:0000259" key="4">
    <source>
        <dbReference type="PROSITE" id="PS01124"/>
    </source>
</evidence>
<comment type="caution">
    <text evidence="5">The sequence shown here is derived from an EMBL/GenBank/DDBJ whole genome shotgun (WGS) entry which is preliminary data.</text>
</comment>
<accession>A0ABN0YP45</accession>
<gene>
    <name evidence="5" type="ORF">GCM10010357_25060</name>
</gene>
<dbReference type="SUPFAM" id="SSF46689">
    <property type="entry name" value="Homeodomain-like"/>
    <property type="match status" value="1"/>
</dbReference>
<dbReference type="PROSITE" id="PS01124">
    <property type="entry name" value="HTH_ARAC_FAMILY_2"/>
    <property type="match status" value="1"/>
</dbReference>
<proteinExistence type="predicted"/>
<name>A0ABN0YP45_9ACTN</name>
<dbReference type="EMBL" id="BAAABX010000025">
    <property type="protein sequence ID" value="GAA0403024.1"/>
    <property type="molecule type" value="Genomic_DNA"/>
</dbReference>
<dbReference type="InterPro" id="IPR050204">
    <property type="entry name" value="AraC_XylS_family_regulators"/>
</dbReference>
<dbReference type="Pfam" id="PF12833">
    <property type="entry name" value="HTH_18"/>
    <property type="match status" value="1"/>
</dbReference>
<dbReference type="PANTHER" id="PTHR46796">
    <property type="entry name" value="HTH-TYPE TRANSCRIPTIONAL ACTIVATOR RHAS-RELATED"/>
    <property type="match status" value="1"/>
</dbReference>
<dbReference type="SMART" id="SM00342">
    <property type="entry name" value="HTH_ARAC"/>
    <property type="match status" value="1"/>
</dbReference>
<keyword evidence="6" id="KW-1185">Reference proteome</keyword>
<evidence type="ECO:0000256" key="2">
    <source>
        <dbReference type="ARBA" id="ARBA00023125"/>
    </source>
</evidence>